<dbReference type="GO" id="GO:0008270">
    <property type="term" value="F:zinc ion binding"/>
    <property type="evidence" value="ECO:0007669"/>
    <property type="project" value="UniProtKB-KW"/>
</dbReference>
<organism evidence="7 8">
    <name type="scientific">Phytophthora sojae (strain P6497)</name>
    <name type="common">Soybean stem and root rot agent</name>
    <name type="synonym">Phytophthora megasperma f. sp. glycines</name>
    <dbReference type="NCBI Taxonomy" id="1094619"/>
    <lineage>
        <taxon>Eukaryota</taxon>
        <taxon>Sar</taxon>
        <taxon>Stramenopiles</taxon>
        <taxon>Oomycota</taxon>
        <taxon>Peronosporomycetes</taxon>
        <taxon>Peronosporales</taxon>
        <taxon>Peronosporaceae</taxon>
        <taxon>Phytophthora</taxon>
    </lineage>
</organism>
<dbReference type="InterPro" id="IPR006564">
    <property type="entry name" value="Znf_PMZ"/>
</dbReference>
<evidence type="ECO:0000256" key="5">
    <source>
        <dbReference type="SAM" id="MobiDB-lite"/>
    </source>
</evidence>
<dbReference type="RefSeq" id="XP_009522221.1">
    <property type="nucleotide sequence ID" value="XM_009523926.1"/>
</dbReference>
<evidence type="ECO:0000259" key="6">
    <source>
        <dbReference type="PROSITE" id="PS50966"/>
    </source>
</evidence>
<name>G4Z5S1_PHYSP</name>
<evidence type="ECO:0000256" key="3">
    <source>
        <dbReference type="ARBA" id="ARBA00022833"/>
    </source>
</evidence>
<dbReference type="EMBL" id="JH159153">
    <property type="protein sequence ID" value="EGZ19504.1"/>
    <property type="molecule type" value="Genomic_DNA"/>
</dbReference>
<proteinExistence type="predicted"/>
<reference evidence="7 8" key="1">
    <citation type="journal article" date="2006" name="Science">
        <title>Phytophthora genome sequences uncover evolutionary origins and mechanisms of pathogenesis.</title>
        <authorList>
            <person name="Tyler B.M."/>
            <person name="Tripathy S."/>
            <person name="Zhang X."/>
            <person name="Dehal P."/>
            <person name="Jiang R.H."/>
            <person name="Aerts A."/>
            <person name="Arredondo F.D."/>
            <person name="Baxter L."/>
            <person name="Bensasson D."/>
            <person name="Beynon J.L."/>
            <person name="Chapman J."/>
            <person name="Damasceno C.M."/>
            <person name="Dorrance A.E."/>
            <person name="Dou D."/>
            <person name="Dickerman A.W."/>
            <person name="Dubchak I.L."/>
            <person name="Garbelotto M."/>
            <person name="Gijzen M."/>
            <person name="Gordon S.G."/>
            <person name="Govers F."/>
            <person name="Grunwald N.J."/>
            <person name="Huang W."/>
            <person name="Ivors K.L."/>
            <person name="Jones R.W."/>
            <person name="Kamoun S."/>
            <person name="Krampis K."/>
            <person name="Lamour K.H."/>
            <person name="Lee M.K."/>
            <person name="McDonald W.H."/>
            <person name="Medina M."/>
            <person name="Meijer H.J."/>
            <person name="Nordberg E.K."/>
            <person name="Maclean D.J."/>
            <person name="Ospina-Giraldo M.D."/>
            <person name="Morris P.F."/>
            <person name="Phuntumart V."/>
            <person name="Putnam N.H."/>
            <person name="Rash S."/>
            <person name="Rose J.K."/>
            <person name="Sakihama Y."/>
            <person name="Salamov A.A."/>
            <person name="Savidor A."/>
            <person name="Scheuring C.F."/>
            <person name="Smith B.M."/>
            <person name="Sobral B.W."/>
            <person name="Terry A."/>
            <person name="Torto-Alalibo T.A."/>
            <person name="Win J."/>
            <person name="Xu Z."/>
            <person name="Zhang H."/>
            <person name="Grigoriev I.V."/>
            <person name="Rokhsar D.S."/>
            <person name="Boore J.L."/>
        </authorList>
    </citation>
    <scope>NUCLEOTIDE SEQUENCE [LARGE SCALE GENOMIC DNA]</scope>
    <source>
        <strain evidence="7 8">P6497</strain>
    </source>
</reference>
<sequence length="177" mass="20084">MWSDFARSTKFTAGNSTTTRVEANWSQLKPSTGSGMRLDRTVGRLLDHLISILRELLTRKSGEQWTWLMRDVSTSSRTYAVNDIDRTCSCLFYSSYRLPCRHLMFVAQKIHRFAEMPTSSLPSRWSMSELIGFSGELEESVSALTSTADMMKLRGPRPGDTSALDTQEQATRSREEV</sequence>
<accession>G4Z5S1</accession>
<dbReference type="Proteomes" id="UP000002640">
    <property type="component" value="Unassembled WGS sequence"/>
</dbReference>
<protein>
    <recommendedName>
        <fullName evidence="6">SWIM-type domain-containing protein</fullName>
    </recommendedName>
</protein>
<dbReference type="InterPro" id="IPR007527">
    <property type="entry name" value="Znf_SWIM"/>
</dbReference>
<keyword evidence="3" id="KW-0862">Zinc</keyword>
<evidence type="ECO:0000256" key="2">
    <source>
        <dbReference type="ARBA" id="ARBA00022771"/>
    </source>
</evidence>
<dbReference type="SMART" id="SM00575">
    <property type="entry name" value="ZnF_PMZ"/>
    <property type="match status" value="1"/>
</dbReference>
<dbReference type="PROSITE" id="PS50966">
    <property type="entry name" value="ZF_SWIM"/>
    <property type="match status" value="1"/>
</dbReference>
<evidence type="ECO:0000256" key="4">
    <source>
        <dbReference type="PROSITE-ProRule" id="PRU00325"/>
    </source>
</evidence>
<keyword evidence="2 4" id="KW-0863">Zinc-finger</keyword>
<dbReference type="KEGG" id="psoj:PHYSODRAFT_493119"/>
<evidence type="ECO:0000313" key="8">
    <source>
        <dbReference type="Proteomes" id="UP000002640"/>
    </source>
</evidence>
<gene>
    <name evidence="7" type="ORF">PHYSODRAFT_493119</name>
</gene>
<keyword evidence="8" id="KW-1185">Reference proteome</keyword>
<feature type="region of interest" description="Disordered" evidence="5">
    <location>
        <begin position="151"/>
        <end position="177"/>
    </location>
</feature>
<keyword evidence="1" id="KW-0479">Metal-binding</keyword>
<dbReference type="Pfam" id="PF04434">
    <property type="entry name" value="SWIM"/>
    <property type="match status" value="1"/>
</dbReference>
<dbReference type="AlphaFoldDB" id="G4Z5S1"/>
<dbReference type="InParanoid" id="G4Z5S1"/>
<evidence type="ECO:0000313" key="7">
    <source>
        <dbReference type="EMBL" id="EGZ19504.1"/>
    </source>
</evidence>
<evidence type="ECO:0000256" key="1">
    <source>
        <dbReference type="ARBA" id="ARBA00022723"/>
    </source>
</evidence>
<dbReference type="GeneID" id="20656919"/>
<feature type="domain" description="SWIM-type" evidence="6">
    <location>
        <begin position="79"/>
        <end position="111"/>
    </location>
</feature>